<organism evidence="2 3">
    <name type="scientific">Methylovulum psychrotolerans</name>
    <dbReference type="NCBI Taxonomy" id="1704499"/>
    <lineage>
        <taxon>Bacteria</taxon>
        <taxon>Pseudomonadati</taxon>
        <taxon>Pseudomonadota</taxon>
        <taxon>Gammaproteobacteria</taxon>
        <taxon>Methylococcales</taxon>
        <taxon>Methylococcaceae</taxon>
        <taxon>Methylovulum</taxon>
    </lineage>
</organism>
<sequence>MNSIATFRNRLLQINAEALLTPIPDLSEEMARTTQSLRTEYGDISRGAEDQLGIAAAVIDYLKNHHLSTYRDVKYVCFGVSSPYGTPLTRVIEHETLFSKLLKEVELLQPEPRKFRRCYQGLLKGYLRYPGQQTEQVIGHKNWLALREFLAQFCKALNKQKPVMEWAQALYEHRNLLADNPCKPYGKAMLAGDMSVVEELKSRLGIDDDTWVMKELVLAHVQAAITLKDGEFVSQLTLLIQLLEQHTGMITQGLALLLRRYEQCKEHAEHHALRDMALREWKSPWLESNKPLWYAQIGDAATQMVKLWLTKQHIKDFFVLLQAGGQADTQRMEFWLQYAEAIDDFWLALGNNSFYNQQADFKRIRTQMEGHCMRLIDSNQNNDNAFLMKIGNFVFIEFGKQNNACHIFSADNLPFTIGQTTVSGTGNGLKNTKHSGWQRKLSHFDGWQQEFADFLRSFANASLNKSKYEALSSSTNQSLQSLDSKSIEAFCISQNLHFDDHRDKGGAIWVHVPQTHGSASMLKSAGFRYKEGRGWWRE</sequence>
<dbReference type="EMBL" id="CP022129">
    <property type="protein sequence ID" value="ASF45476.1"/>
    <property type="molecule type" value="Genomic_DNA"/>
</dbReference>
<name>A0A1Z4BW01_9GAMM</name>
<dbReference type="InterPro" id="IPR028943">
    <property type="entry name" value="ZorC_EH_Signature_dom"/>
</dbReference>
<protein>
    <recommendedName>
        <fullName evidence="1">Zorya protein ZorC EH domain-containing protein</fullName>
    </recommendedName>
</protein>
<dbReference type="Proteomes" id="UP000197019">
    <property type="component" value="Chromosome"/>
</dbReference>
<dbReference type="RefSeq" id="WP_088618358.1">
    <property type="nucleotide sequence ID" value="NZ_CP022129.1"/>
</dbReference>
<gene>
    <name evidence="2" type="ORF">CEK71_05010</name>
</gene>
<dbReference type="Pfam" id="PF15611">
    <property type="entry name" value="EH_Signature"/>
    <property type="match status" value="1"/>
</dbReference>
<reference evidence="2 3" key="1">
    <citation type="submission" date="2017-06" db="EMBL/GenBank/DDBJ databases">
        <title>Genome Sequencing of the methanotroph Methylovulum psychrotolerants str. HV10-M2 isolated from a high-altitude environment.</title>
        <authorList>
            <person name="Mateos-Rivera A."/>
        </authorList>
    </citation>
    <scope>NUCLEOTIDE SEQUENCE [LARGE SCALE GENOMIC DNA]</scope>
    <source>
        <strain evidence="2 3">HV10_M2</strain>
    </source>
</reference>
<feature type="domain" description="Zorya protein ZorC EH" evidence="1">
    <location>
        <begin position="89"/>
        <end position="453"/>
    </location>
</feature>
<evidence type="ECO:0000313" key="3">
    <source>
        <dbReference type="Proteomes" id="UP000197019"/>
    </source>
</evidence>
<dbReference type="AlphaFoldDB" id="A0A1Z4BW01"/>
<evidence type="ECO:0000259" key="1">
    <source>
        <dbReference type="Pfam" id="PF15611"/>
    </source>
</evidence>
<proteinExistence type="predicted"/>
<evidence type="ECO:0000313" key="2">
    <source>
        <dbReference type="EMBL" id="ASF45476.1"/>
    </source>
</evidence>
<accession>A0A1Z4BW01</accession>
<dbReference type="KEGG" id="mpsy:CEK71_05010"/>
<dbReference type="OrthoDB" id="7529224at2"/>
<keyword evidence="3" id="KW-1185">Reference proteome</keyword>